<name>A0AAV4REJ7_CAEEX</name>
<evidence type="ECO:0000313" key="1">
    <source>
        <dbReference type="EMBL" id="GIY18522.1"/>
    </source>
</evidence>
<dbReference type="EMBL" id="BPLR01007637">
    <property type="protein sequence ID" value="GIY18522.1"/>
    <property type="molecule type" value="Genomic_DNA"/>
</dbReference>
<evidence type="ECO:0000313" key="2">
    <source>
        <dbReference type="Proteomes" id="UP001054945"/>
    </source>
</evidence>
<protein>
    <submittedName>
        <fullName evidence="1">Uncharacterized protein</fullName>
    </submittedName>
</protein>
<accession>A0AAV4REJ7</accession>
<proteinExistence type="predicted"/>
<comment type="caution">
    <text evidence="1">The sequence shown here is derived from an EMBL/GenBank/DDBJ whole genome shotgun (WGS) entry which is preliminary data.</text>
</comment>
<gene>
    <name evidence="1" type="ORF">CEXT_263211</name>
</gene>
<dbReference type="AlphaFoldDB" id="A0AAV4REJ7"/>
<dbReference type="Proteomes" id="UP001054945">
    <property type="component" value="Unassembled WGS sequence"/>
</dbReference>
<keyword evidence="2" id="KW-1185">Reference proteome</keyword>
<reference evidence="1 2" key="1">
    <citation type="submission" date="2021-06" db="EMBL/GenBank/DDBJ databases">
        <title>Caerostris extrusa draft genome.</title>
        <authorList>
            <person name="Kono N."/>
            <person name="Arakawa K."/>
        </authorList>
    </citation>
    <scope>NUCLEOTIDE SEQUENCE [LARGE SCALE GENOMIC DNA]</scope>
</reference>
<organism evidence="1 2">
    <name type="scientific">Caerostris extrusa</name>
    <name type="common">Bark spider</name>
    <name type="synonym">Caerostris bankana</name>
    <dbReference type="NCBI Taxonomy" id="172846"/>
    <lineage>
        <taxon>Eukaryota</taxon>
        <taxon>Metazoa</taxon>
        <taxon>Ecdysozoa</taxon>
        <taxon>Arthropoda</taxon>
        <taxon>Chelicerata</taxon>
        <taxon>Arachnida</taxon>
        <taxon>Araneae</taxon>
        <taxon>Araneomorphae</taxon>
        <taxon>Entelegynae</taxon>
        <taxon>Araneoidea</taxon>
        <taxon>Araneidae</taxon>
        <taxon>Caerostris</taxon>
    </lineage>
</organism>
<sequence>MSSGLKAFTLSLCDSGGLADVDLQKHVLSRFRFTALLSLLYWNIRLKMHKTTSVPKLHLSIFKRNVIVVSAVAYADVHHHKVPGACIYIAHRGVVAQSSGARITRQEPKEDILQ</sequence>